<keyword evidence="4" id="KW-0694">RNA-binding</keyword>
<dbReference type="InterPro" id="IPR025069">
    <property type="entry name" value="Cpsf2_C"/>
</dbReference>
<dbReference type="InterPro" id="IPR036866">
    <property type="entry name" value="RibonucZ/Hydroxyglut_hydro"/>
</dbReference>
<evidence type="ECO:0000313" key="8">
    <source>
        <dbReference type="EMBL" id="CAE0370702.1"/>
    </source>
</evidence>
<dbReference type="InterPro" id="IPR027075">
    <property type="entry name" value="CPSF2"/>
</dbReference>
<dbReference type="InterPro" id="IPR001279">
    <property type="entry name" value="Metallo-B-lactamas"/>
</dbReference>
<organism evidence="7">
    <name type="scientific">Aureoumbra lagunensis</name>
    <dbReference type="NCBI Taxonomy" id="44058"/>
    <lineage>
        <taxon>Eukaryota</taxon>
        <taxon>Sar</taxon>
        <taxon>Stramenopiles</taxon>
        <taxon>Ochrophyta</taxon>
        <taxon>Pelagophyceae</taxon>
        <taxon>Pelagomonadales</taxon>
        <taxon>Aureoumbra</taxon>
    </lineage>
</organism>
<protein>
    <recommendedName>
        <fullName evidence="4">Cleavage and polyadenylation specificity factor subunit 2</fullName>
    </recommendedName>
    <alternativeName>
        <fullName evidence="4">Cleavage and polyadenylation specificity factor 100 kDa subunit</fullName>
    </alternativeName>
</protein>
<dbReference type="PANTHER" id="PTHR45922:SF1">
    <property type="entry name" value="CLEAVAGE AND POLYADENYLATION SPECIFICITY FACTOR SUBUNIT 2"/>
    <property type="match status" value="1"/>
</dbReference>
<evidence type="ECO:0000259" key="6">
    <source>
        <dbReference type="SMART" id="SM01027"/>
    </source>
</evidence>
<comment type="subcellular location">
    <subcellularLocation>
        <location evidence="1 4">Nucleus</location>
    </subcellularLocation>
</comment>
<dbReference type="InterPro" id="IPR022712">
    <property type="entry name" value="Beta_Casp"/>
</dbReference>
<evidence type="ECO:0000256" key="3">
    <source>
        <dbReference type="ARBA" id="ARBA00023242"/>
    </source>
</evidence>
<evidence type="ECO:0000256" key="1">
    <source>
        <dbReference type="ARBA" id="ARBA00004123"/>
    </source>
</evidence>
<keyword evidence="3 4" id="KW-0539">Nucleus</keyword>
<evidence type="ECO:0000256" key="2">
    <source>
        <dbReference type="ARBA" id="ARBA00022664"/>
    </source>
</evidence>
<dbReference type="GO" id="GO:0003723">
    <property type="term" value="F:RNA binding"/>
    <property type="evidence" value="ECO:0007669"/>
    <property type="project" value="UniProtKB-KW"/>
</dbReference>
<sequence>MSSPAKFRAIHPRLDEYDEMEQPPYGSILDWSGVRILFDCGMDNMLSEEYCERLEKVSEEDIDLILLSHHETRHLGGLVFLRKMFGLKAPIYATQPCQKLGKLAMIELWRSLRASLGRTSLKFNLQDIHQVFNEIRTLKFDQPLQIKNRQSKMTIVTAHRVGYTAGGAWWRIESSGYAISYCVDINRRNELHLQGADFSSLSETDILITDCEAMARTSKKKNVLSERNTLTKLTSSPRDILVHRVVETLRTGGNVLIPIEPTSRGIEIALILNNAWRKMKLSGAYSLIFCHSTIERVLDISRCQLEWMHHDMQRAFDRGGGKQHQIDSSWHPLALEFFEFFTHVHEVIQNKTKQQKCILASSADLSTGASAAFLRSWASDPKNLILQTSRDFLPTTTRMYHGRHGTIKKLHAEARDAFLAAVSAKNAEIKRIKQRRIQAEQLAKGLFLFDTPPTTVPTEEEQIIKQDIEKENIVAGQNKTIIETQNNHEQNKAQEKRLQETTALLEKFATPWYLCFPSPPPPPEIDNYGIELPQQIIDALKKAKSTLFGLETRQGYGYLGDGATFSNPSKQAPRLVKSGNQLASKNKVSQHKPLDVSLPAELVAAMEEEKEAIPIDIAYDDEASDTEEPEPVERRTHMIEFEIKAQLIFLPQLDGLCDEQEIKHTLISLRPRALILLPSKQDEEKNLINFAQSLAHNWRPELVTALIDTHFLDLNNLFSHSIGRLHAQLDADILRDLRLQGRSVGDGFTLLRLPQSLSLASINDESQLLLSRLDASIHPLPPEENDEIPEPKKKKSRLDSSSVENDQQTKIQPALWISSKDLVLTSLKDAIQTNGISAEIKAGSLVCASNIIIRKQDIRNSKRHLLIIDGPISPAYFAVAAILKKQFTLV</sequence>
<dbReference type="AlphaFoldDB" id="A0A6S8E1J2"/>
<dbReference type="SUPFAM" id="SSF56281">
    <property type="entry name" value="Metallo-hydrolase/oxidoreductase"/>
    <property type="match status" value="1"/>
</dbReference>
<dbReference type="GO" id="GO:0006398">
    <property type="term" value="P:mRNA 3'-end processing by stem-loop binding and cleavage"/>
    <property type="evidence" value="ECO:0007669"/>
    <property type="project" value="InterPro"/>
</dbReference>
<dbReference type="SMART" id="SM01027">
    <property type="entry name" value="Beta-Casp"/>
    <property type="match status" value="1"/>
</dbReference>
<feature type="domain" description="Beta-Casp" evidence="6">
    <location>
        <begin position="265"/>
        <end position="399"/>
    </location>
</feature>
<proteinExistence type="inferred from homology"/>
<name>A0A6S8E1J2_9STRA</name>
<dbReference type="EMBL" id="HBIJ01017249">
    <property type="protein sequence ID" value="CAE0370702.1"/>
    <property type="molecule type" value="Transcribed_RNA"/>
</dbReference>
<reference evidence="7" key="1">
    <citation type="submission" date="2021-01" db="EMBL/GenBank/DDBJ databases">
        <authorList>
            <person name="Corre E."/>
            <person name="Pelletier E."/>
            <person name="Niang G."/>
            <person name="Scheremetjew M."/>
            <person name="Finn R."/>
            <person name="Kale V."/>
            <person name="Holt S."/>
            <person name="Cochrane G."/>
            <person name="Meng A."/>
            <person name="Brown T."/>
            <person name="Cohen L."/>
        </authorList>
    </citation>
    <scope>NUCLEOTIDE SEQUENCE</scope>
    <source>
        <strain evidence="7">CCMP1510</strain>
    </source>
</reference>
<dbReference type="Pfam" id="PF10996">
    <property type="entry name" value="Beta-Casp"/>
    <property type="match status" value="1"/>
</dbReference>
<evidence type="ECO:0000256" key="5">
    <source>
        <dbReference type="SAM" id="MobiDB-lite"/>
    </source>
</evidence>
<dbReference type="Gene3D" id="3.60.15.10">
    <property type="entry name" value="Ribonuclease Z/Hydroxyacylglutathione hydrolase-like"/>
    <property type="match status" value="1"/>
</dbReference>
<dbReference type="Pfam" id="PF13299">
    <property type="entry name" value="CPSF100_C"/>
    <property type="match status" value="1"/>
</dbReference>
<evidence type="ECO:0000256" key="4">
    <source>
        <dbReference type="RuleBase" id="RU365006"/>
    </source>
</evidence>
<dbReference type="PANTHER" id="PTHR45922">
    <property type="entry name" value="CLEAVAGE AND POLYADENYLATION SPECIFICITY FACTOR SUBUNIT 2"/>
    <property type="match status" value="1"/>
</dbReference>
<feature type="region of interest" description="Disordered" evidence="5">
    <location>
        <begin position="780"/>
        <end position="807"/>
    </location>
</feature>
<dbReference type="Pfam" id="PF16661">
    <property type="entry name" value="Lactamase_B_6"/>
    <property type="match status" value="1"/>
</dbReference>
<accession>A0A6S8E1J2</accession>
<dbReference type="GO" id="GO:0005847">
    <property type="term" value="C:mRNA cleavage and polyadenylation specificity factor complex"/>
    <property type="evidence" value="ECO:0007669"/>
    <property type="project" value="InterPro"/>
</dbReference>
<comment type="similarity">
    <text evidence="4">Belongs to the metallo-beta-lactamase superfamily. RNA-metabolizing metallo-beta-lactamase-like family. CPSF2/YSH1 subfamily.</text>
</comment>
<dbReference type="EMBL" id="HBIJ01017247">
    <property type="protein sequence ID" value="CAE0370700.1"/>
    <property type="molecule type" value="Transcribed_RNA"/>
</dbReference>
<gene>
    <name evidence="7" type="ORF">ALAG00032_LOCUS11479</name>
    <name evidence="8" type="ORF">ALAG00032_LOCUS11481</name>
</gene>
<evidence type="ECO:0000313" key="7">
    <source>
        <dbReference type="EMBL" id="CAE0370700.1"/>
    </source>
</evidence>
<keyword evidence="2 4" id="KW-0507">mRNA processing</keyword>